<evidence type="ECO:0000313" key="3">
    <source>
        <dbReference type="Proteomes" id="UP001317001"/>
    </source>
</evidence>
<keyword evidence="1" id="KW-0732">Signal</keyword>
<feature type="chain" id="PRO_5046879809" evidence="1">
    <location>
        <begin position="19"/>
        <end position="133"/>
    </location>
</feature>
<sequence length="133" mass="14344">MKKVFSLLLICLPLTFLAVSCHEEEDPIVKTTPYSKYKGPWSGSYSGGDSGIIEFSIKDDGSIIGTIESDNFPESDMSLKGKVTIEGEINIRILYLNQIDWGGFVGNITESSGSGTWINTSAGNITGTWVAGK</sequence>
<dbReference type="RefSeq" id="WP_257500075.1">
    <property type="nucleotide sequence ID" value="NZ_CP102382.1"/>
</dbReference>
<proteinExistence type="predicted"/>
<dbReference type="Proteomes" id="UP001317001">
    <property type="component" value="Chromosome"/>
</dbReference>
<keyword evidence="3" id="KW-1185">Reference proteome</keyword>
<feature type="signal peptide" evidence="1">
    <location>
        <begin position="1"/>
        <end position="18"/>
    </location>
</feature>
<dbReference type="PROSITE" id="PS51257">
    <property type="entry name" value="PROKAR_LIPOPROTEIN"/>
    <property type="match status" value="1"/>
</dbReference>
<reference evidence="2 3" key="1">
    <citation type="submission" date="2022-08" db="EMBL/GenBank/DDBJ databases">
        <title>Myroides zhujiangensis sp. nov., a novel bacterium isolated from sediment in the Pearl River Estuary.</title>
        <authorList>
            <person name="Cui L."/>
        </authorList>
    </citation>
    <scope>NUCLEOTIDE SEQUENCE [LARGE SCALE GENOMIC DNA]</scope>
    <source>
        <strain evidence="2 3">SCSIO 72103</strain>
    </source>
</reference>
<dbReference type="EMBL" id="CP102382">
    <property type="protein sequence ID" value="UUV22158.1"/>
    <property type="molecule type" value="Genomic_DNA"/>
</dbReference>
<accession>A0ABY5NUG6</accession>
<gene>
    <name evidence="2" type="ORF">NPX36_03740</name>
</gene>
<organism evidence="2 3">
    <name type="scientific">Paenimyroides aestuarii</name>
    <dbReference type="NCBI Taxonomy" id="2968490"/>
    <lineage>
        <taxon>Bacteria</taxon>
        <taxon>Pseudomonadati</taxon>
        <taxon>Bacteroidota</taxon>
        <taxon>Flavobacteriia</taxon>
        <taxon>Flavobacteriales</taxon>
        <taxon>Flavobacteriaceae</taxon>
        <taxon>Paenimyroides</taxon>
    </lineage>
</organism>
<protein>
    <submittedName>
        <fullName evidence="2">Uncharacterized protein</fullName>
    </submittedName>
</protein>
<name>A0ABY5NUG6_9FLAO</name>
<evidence type="ECO:0000256" key="1">
    <source>
        <dbReference type="SAM" id="SignalP"/>
    </source>
</evidence>
<evidence type="ECO:0000313" key="2">
    <source>
        <dbReference type="EMBL" id="UUV22158.1"/>
    </source>
</evidence>